<dbReference type="EMBL" id="CAJGYM010000039">
    <property type="protein sequence ID" value="CAD6193929.1"/>
    <property type="molecule type" value="Genomic_DNA"/>
</dbReference>
<evidence type="ECO:0000256" key="13">
    <source>
        <dbReference type="ARBA" id="ARBA00025707"/>
    </source>
</evidence>
<name>A0A8S1HDP7_9PELO</name>
<keyword evidence="5" id="KW-0808">Transferase</keyword>
<dbReference type="GO" id="GO:0016020">
    <property type="term" value="C:membrane"/>
    <property type="evidence" value="ECO:0007669"/>
    <property type="project" value="UniProtKB-SubCell"/>
</dbReference>
<comment type="similarity">
    <text evidence="3">Belongs to the 1-acyl-sn-glycerol-3-phosphate acyltransferase family.</text>
</comment>
<evidence type="ECO:0000256" key="2">
    <source>
        <dbReference type="ARBA" id="ARBA00005189"/>
    </source>
</evidence>
<evidence type="ECO:0000256" key="11">
    <source>
        <dbReference type="ARBA" id="ARBA00023264"/>
    </source>
</evidence>
<keyword evidence="10" id="KW-0594">Phospholipid biosynthesis</keyword>
<feature type="transmembrane region" description="Helical" evidence="14">
    <location>
        <begin position="380"/>
        <end position="397"/>
    </location>
</feature>
<evidence type="ECO:0000256" key="5">
    <source>
        <dbReference type="ARBA" id="ARBA00022679"/>
    </source>
</evidence>
<evidence type="ECO:0000256" key="9">
    <source>
        <dbReference type="ARBA" id="ARBA00023136"/>
    </source>
</evidence>
<protein>
    <recommendedName>
        <fullName evidence="15">Phospholipid/glycerol acyltransferase domain-containing protein</fullName>
    </recommendedName>
</protein>
<reference evidence="16" key="1">
    <citation type="submission" date="2020-10" db="EMBL/GenBank/DDBJ databases">
        <authorList>
            <person name="Kikuchi T."/>
        </authorList>
    </citation>
    <scope>NUCLEOTIDE SEQUENCE</scope>
    <source>
        <strain evidence="16">NKZ352</strain>
    </source>
</reference>
<evidence type="ECO:0000256" key="6">
    <source>
        <dbReference type="ARBA" id="ARBA00022692"/>
    </source>
</evidence>
<evidence type="ECO:0000313" key="16">
    <source>
        <dbReference type="EMBL" id="CAD6193929.1"/>
    </source>
</evidence>
<dbReference type="PANTHER" id="PTHR23063:SF38">
    <property type="entry name" value="PROTEIN CBG04491"/>
    <property type="match status" value="1"/>
</dbReference>
<evidence type="ECO:0000256" key="4">
    <source>
        <dbReference type="ARBA" id="ARBA00022516"/>
    </source>
</evidence>
<dbReference type="AlphaFoldDB" id="A0A8S1HDP7"/>
<evidence type="ECO:0000256" key="3">
    <source>
        <dbReference type="ARBA" id="ARBA00008655"/>
    </source>
</evidence>
<dbReference type="InterPro" id="IPR045252">
    <property type="entry name" value="LPCAT1-like"/>
</dbReference>
<evidence type="ECO:0000256" key="14">
    <source>
        <dbReference type="SAM" id="Phobius"/>
    </source>
</evidence>
<sequence>MKVLIFDREHNFTRWYVYWIPKTRTLGVTDGGSTYYERTCTIEDRMRLLNSSKTLLDDKWSDVFDQAGMKIEEISEKELTVSFACLQQITLVLNENKEVAKPLFSLLFEDRQALISDLSDNRKRTRTRSLTEEGAKIKKLAPVKKRVGKAKSKVSDGPKAVDQTLRRTTRSCEDPTSIFQNDECNRETKENGQGAVGMREAELQMLDLWNFVLNFYTTSFLFVYLTTSLLILKKRSWGIFPEVTLGWLELLLDRLASDEIAAVPSFGKKHLTPKLVEQERDASPFEMSATLLTCGIEAILQDDLSRGFTEAEKRGYSLLEMPKNARNQKTLTTMYSALFLFRWTFLLPLRVAFMITAVVFLSMSSVFCIFVGASQRQVRYCGVVFARFFNVATGLVVRSHDKHHRPASSGIVVSNHLSLNDVMTLYSDVPLDSKGYAVTAQSHGGFVTVLQKYGSYLTPVLLIDRENKADRTGLRDAILRYATQKDATPPLVFPEGFCVNNDVVLQFRKSAFVDGITFHPIAMKQNPRFGDSFWREDTYLPYLLRCMTSLALQIDIVYLPTMHKIPSEDEAEFARRVQTTIAGAIGRDALPYGGHLKKPSQRHRHLMQLQAAIAANFLDSIE</sequence>
<keyword evidence="9 14" id="KW-0472">Membrane</keyword>
<dbReference type="InterPro" id="IPR002123">
    <property type="entry name" value="Plipid/glycerol_acylTrfase"/>
</dbReference>
<dbReference type="CDD" id="cd07991">
    <property type="entry name" value="LPLAT_LPCAT1-like"/>
    <property type="match status" value="1"/>
</dbReference>
<comment type="pathway">
    <text evidence="13">Phospholipid metabolism.</text>
</comment>
<dbReference type="GO" id="GO:0019432">
    <property type="term" value="P:triglyceride biosynthetic process"/>
    <property type="evidence" value="ECO:0007669"/>
    <property type="project" value="TreeGrafter"/>
</dbReference>
<organism evidence="16 17">
    <name type="scientific">Caenorhabditis auriculariae</name>
    <dbReference type="NCBI Taxonomy" id="2777116"/>
    <lineage>
        <taxon>Eukaryota</taxon>
        <taxon>Metazoa</taxon>
        <taxon>Ecdysozoa</taxon>
        <taxon>Nematoda</taxon>
        <taxon>Chromadorea</taxon>
        <taxon>Rhabditida</taxon>
        <taxon>Rhabditina</taxon>
        <taxon>Rhabditomorpha</taxon>
        <taxon>Rhabditoidea</taxon>
        <taxon>Rhabditidae</taxon>
        <taxon>Peloderinae</taxon>
        <taxon>Caenorhabditis</taxon>
    </lineage>
</organism>
<comment type="caution">
    <text evidence="16">The sequence shown here is derived from an EMBL/GenBank/DDBJ whole genome shotgun (WGS) entry which is preliminary data.</text>
</comment>
<feature type="domain" description="Phospholipid/glycerol acyltransferase" evidence="15">
    <location>
        <begin position="410"/>
        <end position="526"/>
    </location>
</feature>
<keyword evidence="11" id="KW-1208">Phospholipid metabolism</keyword>
<proteinExistence type="inferred from homology"/>
<keyword evidence="7 14" id="KW-1133">Transmembrane helix</keyword>
<dbReference type="PANTHER" id="PTHR23063">
    <property type="entry name" value="PHOSPHOLIPID ACYLTRANSFERASE"/>
    <property type="match status" value="1"/>
</dbReference>
<comment type="subcellular location">
    <subcellularLocation>
        <location evidence="1">Membrane</location>
    </subcellularLocation>
</comment>
<keyword evidence="12" id="KW-0012">Acyltransferase</keyword>
<evidence type="ECO:0000256" key="12">
    <source>
        <dbReference type="ARBA" id="ARBA00023315"/>
    </source>
</evidence>
<evidence type="ECO:0000313" key="17">
    <source>
        <dbReference type="Proteomes" id="UP000835052"/>
    </source>
</evidence>
<feature type="transmembrane region" description="Helical" evidence="14">
    <location>
        <begin position="352"/>
        <end position="373"/>
    </location>
</feature>
<keyword evidence="17" id="KW-1185">Reference proteome</keyword>
<dbReference type="SMART" id="SM00563">
    <property type="entry name" value="PlsC"/>
    <property type="match status" value="1"/>
</dbReference>
<evidence type="ECO:0000256" key="10">
    <source>
        <dbReference type="ARBA" id="ARBA00023209"/>
    </source>
</evidence>
<dbReference type="SUPFAM" id="SSF69593">
    <property type="entry name" value="Glycerol-3-phosphate (1)-acyltransferase"/>
    <property type="match status" value="1"/>
</dbReference>
<dbReference type="Proteomes" id="UP000835052">
    <property type="component" value="Unassembled WGS sequence"/>
</dbReference>
<keyword evidence="6 14" id="KW-0812">Transmembrane</keyword>
<dbReference type="GO" id="GO:0004366">
    <property type="term" value="F:glycerol-3-phosphate O-acyltransferase activity"/>
    <property type="evidence" value="ECO:0007669"/>
    <property type="project" value="TreeGrafter"/>
</dbReference>
<evidence type="ECO:0000256" key="7">
    <source>
        <dbReference type="ARBA" id="ARBA00022989"/>
    </source>
</evidence>
<evidence type="ECO:0000256" key="8">
    <source>
        <dbReference type="ARBA" id="ARBA00023098"/>
    </source>
</evidence>
<keyword evidence="4" id="KW-0444">Lipid biosynthesis</keyword>
<accession>A0A8S1HDP7</accession>
<evidence type="ECO:0000259" key="15">
    <source>
        <dbReference type="SMART" id="SM00563"/>
    </source>
</evidence>
<dbReference type="GO" id="GO:0005783">
    <property type="term" value="C:endoplasmic reticulum"/>
    <property type="evidence" value="ECO:0007669"/>
    <property type="project" value="TreeGrafter"/>
</dbReference>
<dbReference type="Pfam" id="PF01553">
    <property type="entry name" value="Acyltransferase"/>
    <property type="match status" value="1"/>
</dbReference>
<evidence type="ECO:0000256" key="1">
    <source>
        <dbReference type="ARBA" id="ARBA00004370"/>
    </source>
</evidence>
<keyword evidence="8" id="KW-0443">Lipid metabolism</keyword>
<dbReference type="OrthoDB" id="272512at2759"/>
<comment type="pathway">
    <text evidence="2">Lipid metabolism.</text>
</comment>
<dbReference type="GO" id="GO:0008654">
    <property type="term" value="P:phospholipid biosynthetic process"/>
    <property type="evidence" value="ECO:0007669"/>
    <property type="project" value="UniProtKB-KW"/>
</dbReference>
<feature type="transmembrane region" description="Helical" evidence="14">
    <location>
        <begin position="208"/>
        <end position="232"/>
    </location>
</feature>
<gene>
    <name evidence="16" type="ORF">CAUJ_LOCUS9848</name>
</gene>